<organism evidence="1 2">
    <name type="scientific">Microdochium bolleyi</name>
    <dbReference type="NCBI Taxonomy" id="196109"/>
    <lineage>
        <taxon>Eukaryota</taxon>
        <taxon>Fungi</taxon>
        <taxon>Dikarya</taxon>
        <taxon>Ascomycota</taxon>
        <taxon>Pezizomycotina</taxon>
        <taxon>Sordariomycetes</taxon>
        <taxon>Xylariomycetidae</taxon>
        <taxon>Xylariales</taxon>
        <taxon>Microdochiaceae</taxon>
        <taxon>Microdochium</taxon>
    </lineage>
</organism>
<protein>
    <submittedName>
        <fullName evidence="1">Uncharacterized protein</fullName>
    </submittedName>
</protein>
<dbReference type="Proteomes" id="UP000070501">
    <property type="component" value="Unassembled WGS sequence"/>
</dbReference>
<dbReference type="EMBL" id="KQ964245">
    <property type="protein sequence ID" value="KXJ96479.1"/>
    <property type="molecule type" value="Genomic_DNA"/>
</dbReference>
<dbReference type="InParanoid" id="A0A136JH58"/>
<keyword evidence="2" id="KW-1185">Reference proteome</keyword>
<dbReference type="AlphaFoldDB" id="A0A136JH58"/>
<proteinExistence type="predicted"/>
<accession>A0A136JH58</accession>
<sequence length="161" mass="17613">MLGSLRHLAAPLDGAGGTDDIAGYNRGTMNLTDAPCSWTVAVPAPRTTPGCLVDDSTRRTVKITLCHADYGHADLLCLVYLNLTETATGRGWFGNRQGWKSANDAADLAKRADQYADPYNNVQQIYCADVKQGDYMISVQYYKDKSMKAPTIPFGIAWLVF</sequence>
<gene>
    <name evidence="1" type="ORF">Micbo1qcDRAFT_199290</name>
</gene>
<reference evidence="2" key="1">
    <citation type="submission" date="2016-02" db="EMBL/GenBank/DDBJ databases">
        <title>Draft genome sequence of Microdochium bolleyi, a fungal endophyte of beachgrass.</title>
        <authorList>
            <consortium name="DOE Joint Genome Institute"/>
            <person name="David A.S."/>
            <person name="May G."/>
            <person name="Haridas S."/>
            <person name="Lim J."/>
            <person name="Wang M."/>
            <person name="Labutti K."/>
            <person name="Lipzen A."/>
            <person name="Barry K."/>
            <person name="Grigoriev I.V."/>
        </authorList>
    </citation>
    <scope>NUCLEOTIDE SEQUENCE [LARGE SCALE GENOMIC DNA]</scope>
    <source>
        <strain evidence="2">J235TASD1</strain>
    </source>
</reference>
<evidence type="ECO:0000313" key="2">
    <source>
        <dbReference type="Proteomes" id="UP000070501"/>
    </source>
</evidence>
<dbReference type="OrthoDB" id="10256524at2759"/>
<name>A0A136JH58_9PEZI</name>
<evidence type="ECO:0000313" key="1">
    <source>
        <dbReference type="EMBL" id="KXJ96479.1"/>
    </source>
</evidence>